<feature type="region of interest" description="Disordered" evidence="1">
    <location>
        <begin position="67"/>
        <end position="92"/>
    </location>
</feature>
<evidence type="ECO:0000313" key="3">
    <source>
        <dbReference type="Proteomes" id="UP000008743"/>
    </source>
</evidence>
<accession>A0A0D2WQY3</accession>
<keyword evidence="3" id="KW-1185">Reference proteome</keyword>
<protein>
    <submittedName>
        <fullName evidence="2">Uncharacterized protein</fullName>
    </submittedName>
</protein>
<name>A0A0D2WQY3_CAPO3</name>
<evidence type="ECO:0000256" key="1">
    <source>
        <dbReference type="SAM" id="MobiDB-lite"/>
    </source>
</evidence>
<feature type="region of interest" description="Disordered" evidence="1">
    <location>
        <begin position="1"/>
        <end position="50"/>
    </location>
</feature>
<gene>
    <name evidence="2" type="ORF">CAOG_004875</name>
</gene>
<dbReference type="InParanoid" id="A0A0D2WQY3"/>
<dbReference type="PhylomeDB" id="A0A0D2WQY3"/>
<dbReference type="OrthoDB" id="104224at2759"/>
<proteinExistence type="predicted"/>
<feature type="compositionally biased region" description="Basic and acidic residues" evidence="1">
    <location>
        <begin position="32"/>
        <end position="50"/>
    </location>
</feature>
<dbReference type="AlphaFoldDB" id="A0A0D2WQY3"/>
<sequence>MADLNLSRHTASSDQQQQLHGAVRPASPTQDRQPDDIQRPRLEQPENERRVLLAPIQRLETTLAADRTAQQELQTRDAAAVRDAGDAETATRRQQQALQLQIGINTTADLEATRQRLFALTPAPAPSQLPDHNLLVRFWQALHAGQVTQQVVRLNFDTNQMVEVDPAARQPLQMDRVPSRVANLVDIHLLTLPEGVFWLGRPELGSDLMVRDCYSGLFDQITAPKFATQLRWVVTGNPAIGKTFFSGYFIYRLLQQNPQLTVVYEPAEMPAKNRYLLQNDGTVLSGVYSPNDNFVDECFRNRRDDVWFIADGHTPTFYGNARTLLVTSPCSNFDKKLLKEYASKLYMPVWSWNELSCCLRHSLRRENADSARILSAMHSANERFRHWGGIARVVLGAVFGSDEIDWLNDLDRAIRSLSLRTLLSLGQPVNELIVFDPVLHIEVLPALWHDSDGRAHQSFLRGRMIFASDWVRDTVLNNFVQWQRDDLVRFLRSSHGLNDSASYTAVQLKSELIRVLNKESASQFCPTIGHLNSL</sequence>
<dbReference type="PANTHER" id="PTHR33129">
    <property type="entry name" value="PROTEIN KINASE DOMAIN-CONTAINING PROTEIN-RELATED"/>
    <property type="match status" value="1"/>
</dbReference>
<dbReference type="Proteomes" id="UP000008743">
    <property type="component" value="Unassembled WGS sequence"/>
</dbReference>
<feature type="compositionally biased region" description="Basic and acidic residues" evidence="1">
    <location>
        <begin position="79"/>
        <end position="91"/>
    </location>
</feature>
<reference evidence="3" key="1">
    <citation type="submission" date="2011-02" db="EMBL/GenBank/DDBJ databases">
        <title>The Genome Sequence of Capsaspora owczarzaki ATCC 30864.</title>
        <authorList>
            <person name="Russ C."/>
            <person name="Cuomo C."/>
            <person name="Burger G."/>
            <person name="Gray M.W."/>
            <person name="Holland P.W.H."/>
            <person name="King N."/>
            <person name="Lang F.B.F."/>
            <person name="Roger A.J."/>
            <person name="Ruiz-Trillo I."/>
            <person name="Young S.K."/>
            <person name="Zeng Q."/>
            <person name="Gargeya S."/>
            <person name="Alvarado L."/>
            <person name="Berlin A."/>
            <person name="Chapman S.B."/>
            <person name="Chen Z."/>
            <person name="Freedman E."/>
            <person name="Gellesch M."/>
            <person name="Goldberg J."/>
            <person name="Griggs A."/>
            <person name="Gujja S."/>
            <person name="Heilman E."/>
            <person name="Heiman D."/>
            <person name="Howarth C."/>
            <person name="Mehta T."/>
            <person name="Neiman D."/>
            <person name="Pearson M."/>
            <person name="Roberts A."/>
            <person name="Saif S."/>
            <person name="Shea T."/>
            <person name="Shenoy N."/>
            <person name="Sisk P."/>
            <person name="Stolte C."/>
            <person name="Sykes S."/>
            <person name="White J."/>
            <person name="Yandava C."/>
            <person name="Haas B."/>
            <person name="Nusbaum C."/>
            <person name="Birren B."/>
        </authorList>
    </citation>
    <scope>NUCLEOTIDE SEQUENCE</scope>
    <source>
        <strain evidence="3">ATCC 30864</strain>
    </source>
</reference>
<evidence type="ECO:0000313" key="2">
    <source>
        <dbReference type="EMBL" id="KJE94195.1"/>
    </source>
</evidence>
<dbReference type="InterPro" id="IPR052980">
    <property type="entry name" value="Crinkler_effector"/>
</dbReference>
<dbReference type="RefSeq" id="XP_004347626.1">
    <property type="nucleotide sequence ID" value="XM_004347576.1"/>
</dbReference>
<dbReference type="PANTHER" id="PTHR33129:SF1">
    <property type="entry name" value="ATP-BINDING PROTEIN"/>
    <property type="match status" value="1"/>
</dbReference>
<feature type="compositionally biased region" description="Polar residues" evidence="1">
    <location>
        <begin position="7"/>
        <end position="19"/>
    </location>
</feature>
<dbReference type="EMBL" id="KE346366">
    <property type="protein sequence ID" value="KJE94195.1"/>
    <property type="molecule type" value="Genomic_DNA"/>
</dbReference>
<organism evidence="2 3">
    <name type="scientific">Capsaspora owczarzaki (strain ATCC 30864)</name>
    <dbReference type="NCBI Taxonomy" id="595528"/>
    <lineage>
        <taxon>Eukaryota</taxon>
        <taxon>Filasterea</taxon>
        <taxon>Capsaspora</taxon>
    </lineage>
</organism>